<proteinExistence type="predicted"/>
<dbReference type="InterPro" id="IPR032675">
    <property type="entry name" value="LRR_dom_sf"/>
</dbReference>
<dbReference type="SUPFAM" id="SSF52047">
    <property type="entry name" value="RNI-like"/>
    <property type="match status" value="1"/>
</dbReference>
<organism evidence="3 4">
    <name type="scientific">Stylosanthes scabra</name>
    <dbReference type="NCBI Taxonomy" id="79078"/>
    <lineage>
        <taxon>Eukaryota</taxon>
        <taxon>Viridiplantae</taxon>
        <taxon>Streptophyta</taxon>
        <taxon>Embryophyta</taxon>
        <taxon>Tracheophyta</taxon>
        <taxon>Spermatophyta</taxon>
        <taxon>Magnoliopsida</taxon>
        <taxon>eudicotyledons</taxon>
        <taxon>Gunneridae</taxon>
        <taxon>Pentapetalae</taxon>
        <taxon>rosids</taxon>
        <taxon>fabids</taxon>
        <taxon>Fabales</taxon>
        <taxon>Fabaceae</taxon>
        <taxon>Papilionoideae</taxon>
        <taxon>50 kb inversion clade</taxon>
        <taxon>dalbergioids sensu lato</taxon>
        <taxon>Dalbergieae</taxon>
        <taxon>Pterocarpus clade</taxon>
        <taxon>Stylosanthes</taxon>
    </lineage>
</organism>
<keyword evidence="4" id="KW-1185">Reference proteome</keyword>
<dbReference type="EMBL" id="JASCZI010120872">
    <property type="protein sequence ID" value="MED6156591.1"/>
    <property type="molecule type" value="Genomic_DNA"/>
</dbReference>
<gene>
    <name evidence="3" type="ORF">PIB30_015690</name>
</gene>
<evidence type="ECO:0000313" key="4">
    <source>
        <dbReference type="Proteomes" id="UP001341840"/>
    </source>
</evidence>
<dbReference type="InterPro" id="IPR057135">
    <property type="entry name" value="At4g27190-like_LRR"/>
</dbReference>
<dbReference type="PANTHER" id="PTHR33463:SF209">
    <property type="entry name" value="DISEASE RESISTANCE PROTEIN RPS2-LIKE"/>
    <property type="match status" value="1"/>
</dbReference>
<protein>
    <recommendedName>
        <fullName evidence="2">Disease resistance protein At4g27190-like leucine-rich repeats domain-containing protein</fullName>
    </recommendedName>
</protein>
<comment type="caution">
    <text evidence="3">The sequence shown here is derived from an EMBL/GenBank/DDBJ whole genome shotgun (WGS) entry which is preliminary data.</text>
</comment>
<dbReference type="InterPro" id="IPR050905">
    <property type="entry name" value="Plant_NBS-LRR"/>
</dbReference>
<dbReference type="Pfam" id="PF23247">
    <property type="entry name" value="LRR_RPS2"/>
    <property type="match status" value="1"/>
</dbReference>
<dbReference type="Gene3D" id="3.80.10.10">
    <property type="entry name" value="Ribonuclease Inhibitor"/>
    <property type="match status" value="1"/>
</dbReference>
<keyword evidence="1" id="KW-0611">Plant defense</keyword>
<evidence type="ECO:0000259" key="2">
    <source>
        <dbReference type="Pfam" id="PF23247"/>
    </source>
</evidence>
<sequence length="245" mass="28281">MFFKGMKELSVSDHLDHLQQQWQRKGVCLQEEFFNNLKTLKLSCCEFEPYAIPSNVLSSFKNLTELEVAQCDKITGIFEMNDTEMKETSFQLKKLTLKLLSNATHVWQPKKQGIIRFKNLQTMTVLDCKDLSTLFPIALARDLKKLEELHVESCDALPNIVKADKAGTFDEQLVFPCLTRLILSCLTNLTDFCSHDFILEFTELSCLNVSNCNKQLELFQSQREENQNSTSATEIFVKRKQCLFQ</sequence>
<evidence type="ECO:0000313" key="3">
    <source>
        <dbReference type="EMBL" id="MED6156591.1"/>
    </source>
</evidence>
<reference evidence="3 4" key="1">
    <citation type="journal article" date="2023" name="Plants (Basel)">
        <title>Bridging the Gap: Combining Genomics and Transcriptomics Approaches to Understand Stylosanthes scabra, an Orphan Legume from the Brazilian Caatinga.</title>
        <authorList>
            <person name="Ferreira-Neto J.R.C."/>
            <person name="da Silva M.D."/>
            <person name="Binneck E."/>
            <person name="de Melo N.F."/>
            <person name="da Silva R.H."/>
            <person name="de Melo A.L.T.M."/>
            <person name="Pandolfi V."/>
            <person name="Bustamante F.O."/>
            <person name="Brasileiro-Vidal A.C."/>
            <person name="Benko-Iseppon A.M."/>
        </authorList>
    </citation>
    <scope>NUCLEOTIDE SEQUENCE [LARGE SCALE GENOMIC DNA]</scope>
    <source>
        <tissue evidence="3">Leaves</tissue>
    </source>
</reference>
<evidence type="ECO:0000256" key="1">
    <source>
        <dbReference type="ARBA" id="ARBA00022821"/>
    </source>
</evidence>
<accession>A0ABU6U643</accession>
<feature type="domain" description="Disease resistance protein At4g27190-like leucine-rich repeats" evidence="2">
    <location>
        <begin position="7"/>
        <end position="155"/>
    </location>
</feature>
<dbReference type="PANTHER" id="PTHR33463">
    <property type="entry name" value="NB-ARC DOMAIN-CONTAINING PROTEIN-RELATED"/>
    <property type="match status" value="1"/>
</dbReference>
<dbReference type="Proteomes" id="UP001341840">
    <property type="component" value="Unassembled WGS sequence"/>
</dbReference>
<name>A0ABU6U643_9FABA</name>